<feature type="domain" description="RNA polymerase sigma-70 region 2" evidence="2">
    <location>
        <begin position="3"/>
        <end position="64"/>
    </location>
</feature>
<dbReference type="Proteomes" id="UP000677244">
    <property type="component" value="Unassembled WGS sequence"/>
</dbReference>
<dbReference type="Pfam" id="PF08281">
    <property type="entry name" value="Sigma70_r4_2"/>
    <property type="match status" value="1"/>
</dbReference>
<evidence type="ECO:0000259" key="2">
    <source>
        <dbReference type="Pfam" id="PF04542"/>
    </source>
</evidence>
<protein>
    <submittedName>
        <fullName evidence="4">Sigma-70 family RNA polymerase sigma factor</fullName>
    </submittedName>
</protein>
<dbReference type="InterPro" id="IPR032710">
    <property type="entry name" value="NTF2-like_dom_sf"/>
</dbReference>
<organism evidence="4 5">
    <name type="scientific">Niastella soli</name>
    <dbReference type="NCBI Taxonomy" id="2821487"/>
    <lineage>
        <taxon>Bacteria</taxon>
        <taxon>Pseudomonadati</taxon>
        <taxon>Bacteroidota</taxon>
        <taxon>Chitinophagia</taxon>
        <taxon>Chitinophagales</taxon>
        <taxon>Chitinophagaceae</taxon>
        <taxon>Niastella</taxon>
    </lineage>
</organism>
<dbReference type="InterPro" id="IPR013325">
    <property type="entry name" value="RNA_pol_sigma_r2"/>
</dbReference>
<feature type="domain" description="RNA polymerase sigma factor 70 region 4 type 2" evidence="3">
    <location>
        <begin position="98"/>
        <end position="146"/>
    </location>
</feature>
<sequence>MDSLRPLLTSYAYNILGSYEDAKDIVQDVLLEMINRTGAEIQNEKAYLTRSVINRAINARNRLQKMQSGYPGSWLPEPVAPETADGDLNQKDILSYSLMVLLEKLDAKQRAVFILKEAFNYDHEEIAEVLDISVENSRKILSRARAILHNEPIKEVAVTSADYLNKYMDVIRSRDIKKLEKLLSDDVVVVSDGGGKARAAINPLIGVESASLYIYAIHNKYYEDQQIVQGMVNHDPALFYYIDGKLVNCQIFEWRNELIHRVYFVRNPDKLIALSKMENEK</sequence>
<evidence type="ECO:0000313" key="5">
    <source>
        <dbReference type="Proteomes" id="UP000677244"/>
    </source>
</evidence>
<dbReference type="EMBL" id="JAGHKO010000024">
    <property type="protein sequence ID" value="MBO9205370.1"/>
    <property type="molecule type" value="Genomic_DNA"/>
</dbReference>
<proteinExistence type="predicted"/>
<dbReference type="CDD" id="cd06171">
    <property type="entry name" value="Sigma70_r4"/>
    <property type="match status" value="1"/>
</dbReference>
<name>A0ABS3Z5C3_9BACT</name>
<dbReference type="Gene3D" id="1.10.1740.10">
    <property type="match status" value="1"/>
</dbReference>
<dbReference type="InterPro" id="IPR013249">
    <property type="entry name" value="RNA_pol_sigma70_r4_t2"/>
</dbReference>
<dbReference type="SUPFAM" id="SSF88946">
    <property type="entry name" value="Sigma2 domain of RNA polymerase sigma factors"/>
    <property type="match status" value="1"/>
</dbReference>
<dbReference type="RefSeq" id="WP_209144879.1">
    <property type="nucleotide sequence ID" value="NZ_JAGHKO010000024.1"/>
</dbReference>
<dbReference type="InterPro" id="IPR052704">
    <property type="entry name" value="ECF_Sigma-70_Domain"/>
</dbReference>
<dbReference type="InterPro" id="IPR014284">
    <property type="entry name" value="RNA_pol_sigma-70_dom"/>
</dbReference>
<dbReference type="NCBIfam" id="TIGR02937">
    <property type="entry name" value="sigma70-ECF"/>
    <property type="match status" value="1"/>
</dbReference>
<dbReference type="InterPro" id="IPR036388">
    <property type="entry name" value="WH-like_DNA-bd_sf"/>
</dbReference>
<comment type="subunit">
    <text evidence="1">Interacts transiently with the RNA polymerase catalytic core formed by RpoA, RpoB, RpoC and RpoZ (2 alpha, 1 beta, 1 beta' and 1 omega subunit) to form the RNA polymerase holoenzyme that can initiate transcription.</text>
</comment>
<dbReference type="Pfam" id="PF04542">
    <property type="entry name" value="Sigma70_r2"/>
    <property type="match status" value="1"/>
</dbReference>
<dbReference type="PANTHER" id="PTHR30173">
    <property type="entry name" value="SIGMA 19 FACTOR"/>
    <property type="match status" value="1"/>
</dbReference>
<gene>
    <name evidence="4" type="ORF">J7I42_34090</name>
</gene>
<dbReference type="SUPFAM" id="SSF88659">
    <property type="entry name" value="Sigma3 and sigma4 domains of RNA polymerase sigma factors"/>
    <property type="match status" value="1"/>
</dbReference>
<evidence type="ECO:0000313" key="4">
    <source>
        <dbReference type="EMBL" id="MBO9205370.1"/>
    </source>
</evidence>
<dbReference type="InterPro" id="IPR013324">
    <property type="entry name" value="RNA_pol_sigma_r3/r4-like"/>
</dbReference>
<evidence type="ECO:0000259" key="3">
    <source>
        <dbReference type="Pfam" id="PF08281"/>
    </source>
</evidence>
<dbReference type="InterPro" id="IPR007627">
    <property type="entry name" value="RNA_pol_sigma70_r2"/>
</dbReference>
<reference evidence="4 5" key="1">
    <citation type="submission" date="2021-03" db="EMBL/GenBank/DDBJ databases">
        <title>Assistant Professor.</title>
        <authorList>
            <person name="Huq M.A."/>
        </authorList>
    </citation>
    <scope>NUCLEOTIDE SEQUENCE [LARGE SCALE GENOMIC DNA]</scope>
    <source>
        <strain evidence="4 5">MAH-29</strain>
    </source>
</reference>
<comment type="caution">
    <text evidence="4">The sequence shown here is derived from an EMBL/GenBank/DDBJ whole genome shotgun (WGS) entry which is preliminary data.</text>
</comment>
<dbReference type="Gene3D" id="1.10.10.10">
    <property type="entry name" value="Winged helix-like DNA-binding domain superfamily/Winged helix DNA-binding domain"/>
    <property type="match status" value="1"/>
</dbReference>
<dbReference type="PANTHER" id="PTHR30173:SF36">
    <property type="entry name" value="ECF RNA POLYMERASE SIGMA FACTOR SIGJ"/>
    <property type="match status" value="1"/>
</dbReference>
<evidence type="ECO:0000256" key="1">
    <source>
        <dbReference type="ARBA" id="ARBA00011344"/>
    </source>
</evidence>
<accession>A0ABS3Z5C3</accession>
<keyword evidence="5" id="KW-1185">Reference proteome</keyword>
<dbReference type="SUPFAM" id="SSF54427">
    <property type="entry name" value="NTF2-like"/>
    <property type="match status" value="1"/>
</dbReference>